<keyword evidence="6 9" id="KW-0378">Hydrolase</keyword>
<sequence length="397" mass="44816">MDSEKIKKRHEQLTAQLSGGLVVVSSYDQVQLSNDMVAPFLQEANFLWLTGITLPGWKVIIDGIRQHVVLVRPSRSEAEVIFDGKTDEEALLETTGANEIIDETDFETRLRQLSRQHTIAYTPYRPHPHHFVMNPAPAELHSLLCRIFPKVVDCSDQLARLRAIKSPEEIAAIRRAVKLTIMAFTAVRAQLEEYRYEYEVEADMTRAFRRANAAHAYQPIIAGGSHAVTLHYVENSGRIMKNQALLIDVGARVDGYAADITRTYCLKPTKRQQQVHAAVENAHRRIIALLRPDLLIADYLRQVDEIMKDALGEVGLLKNRDDTETYRKYFPHAISHGLGIDVHDSLGAPRYFQPGMVLTVEPGIYIEEEHIGVRIEDDILITADGHENLSRALSTSL</sequence>
<dbReference type="KEGG" id="saal:L336_0218"/>
<evidence type="ECO:0000256" key="6">
    <source>
        <dbReference type="ARBA" id="ARBA00022801"/>
    </source>
</evidence>
<evidence type="ECO:0000313" key="9">
    <source>
        <dbReference type="EMBL" id="AGL61927.1"/>
    </source>
</evidence>
<evidence type="ECO:0000256" key="5">
    <source>
        <dbReference type="ARBA" id="ARBA00022723"/>
    </source>
</evidence>
<keyword evidence="9" id="KW-0645">Protease</keyword>
<dbReference type="STRING" id="1332188.L336_0218"/>
<name>R4PW02_9BACT</name>
<comment type="catalytic activity">
    <reaction evidence="1">
        <text>Release of any N-terminal amino acid, including proline, that is linked to proline, even from a dipeptide or tripeptide.</text>
        <dbReference type="EC" id="3.4.11.9"/>
    </reaction>
</comment>
<dbReference type="GO" id="GO:0006508">
    <property type="term" value="P:proteolysis"/>
    <property type="evidence" value="ECO:0007669"/>
    <property type="project" value="TreeGrafter"/>
</dbReference>
<keyword evidence="10" id="KW-1185">Reference proteome</keyword>
<feature type="domain" description="Aminopeptidase P N-terminal" evidence="8">
    <location>
        <begin position="1"/>
        <end position="130"/>
    </location>
</feature>
<evidence type="ECO:0000256" key="2">
    <source>
        <dbReference type="ARBA" id="ARBA00001936"/>
    </source>
</evidence>
<dbReference type="InterPro" id="IPR029149">
    <property type="entry name" value="Creatin/AminoP/Spt16_N"/>
</dbReference>
<dbReference type="Gene3D" id="3.90.230.10">
    <property type="entry name" value="Creatinase/methionine aminopeptidase superfamily"/>
    <property type="match status" value="1"/>
</dbReference>
<dbReference type="Proteomes" id="UP000013893">
    <property type="component" value="Chromosome"/>
</dbReference>
<dbReference type="Gene3D" id="3.40.350.10">
    <property type="entry name" value="Creatinase/prolidase N-terminal domain"/>
    <property type="match status" value="1"/>
</dbReference>
<evidence type="ECO:0000259" key="8">
    <source>
        <dbReference type="SMART" id="SM01011"/>
    </source>
</evidence>
<protein>
    <recommendedName>
        <fullName evidence="4">Xaa-Pro aminopeptidase</fullName>
        <ecNumber evidence="4">3.4.11.9</ecNumber>
    </recommendedName>
</protein>
<dbReference type="GO" id="GO:0070006">
    <property type="term" value="F:metalloaminopeptidase activity"/>
    <property type="evidence" value="ECO:0007669"/>
    <property type="project" value="InterPro"/>
</dbReference>
<evidence type="ECO:0000256" key="7">
    <source>
        <dbReference type="ARBA" id="ARBA00023211"/>
    </source>
</evidence>
<dbReference type="PATRIC" id="fig|1332188.3.peg.216"/>
<dbReference type="SMART" id="SM01011">
    <property type="entry name" value="AMP_N"/>
    <property type="match status" value="1"/>
</dbReference>
<reference evidence="9 10" key="1">
    <citation type="journal article" date="2013" name="Nat. Biotechnol.">
        <title>Genome sequences of rare, uncultured bacteria obtained by differential coverage binning of multiple metagenomes.</title>
        <authorList>
            <person name="Albertsen M."/>
            <person name="Hugenholtz P."/>
            <person name="Skarshewski A."/>
            <person name="Nielsen K.L."/>
            <person name="Tyson G.W."/>
            <person name="Nielsen P.H."/>
        </authorList>
    </citation>
    <scope>NUCLEOTIDE SEQUENCE [LARGE SCALE GENOMIC DNA]</scope>
    <source>
        <strain evidence="9">TM71</strain>
    </source>
</reference>
<dbReference type="GO" id="GO:0030145">
    <property type="term" value="F:manganese ion binding"/>
    <property type="evidence" value="ECO:0007669"/>
    <property type="project" value="InterPro"/>
</dbReference>
<gene>
    <name evidence="9" type="ORF">L336_0218</name>
</gene>
<dbReference type="InterPro" id="IPR036005">
    <property type="entry name" value="Creatinase/aminopeptidase-like"/>
</dbReference>
<dbReference type="HOGENOM" id="CLU_017266_1_0_0"/>
<keyword evidence="9" id="KW-0031">Aminopeptidase</keyword>
<evidence type="ECO:0000256" key="4">
    <source>
        <dbReference type="ARBA" id="ARBA00012574"/>
    </source>
</evidence>
<comment type="cofactor">
    <cofactor evidence="2">
        <name>Mn(2+)</name>
        <dbReference type="ChEBI" id="CHEBI:29035"/>
    </cofactor>
</comment>
<dbReference type="SUPFAM" id="SSF53092">
    <property type="entry name" value="Creatinase/prolidase N-terminal domain"/>
    <property type="match status" value="1"/>
</dbReference>
<dbReference type="OrthoDB" id="9806388at2"/>
<comment type="similarity">
    <text evidence="3">Belongs to the peptidase M24B family.</text>
</comment>
<dbReference type="PANTHER" id="PTHR43226:SF4">
    <property type="entry name" value="XAA-PRO AMINOPEPTIDASE 3"/>
    <property type="match status" value="1"/>
</dbReference>
<evidence type="ECO:0000256" key="1">
    <source>
        <dbReference type="ARBA" id="ARBA00001424"/>
    </source>
</evidence>
<keyword evidence="5" id="KW-0479">Metal-binding</keyword>
<dbReference type="PANTHER" id="PTHR43226">
    <property type="entry name" value="XAA-PRO AMINOPEPTIDASE 3"/>
    <property type="match status" value="1"/>
</dbReference>
<dbReference type="InterPro" id="IPR052433">
    <property type="entry name" value="X-Pro_dipept-like"/>
</dbReference>
<dbReference type="Pfam" id="PF05195">
    <property type="entry name" value="AMP_N"/>
    <property type="match status" value="1"/>
</dbReference>
<evidence type="ECO:0000256" key="3">
    <source>
        <dbReference type="ARBA" id="ARBA00008766"/>
    </source>
</evidence>
<keyword evidence="7" id="KW-0464">Manganese</keyword>
<dbReference type="Pfam" id="PF00557">
    <property type="entry name" value="Peptidase_M24"/>
    <property type="match status" value="1"/>
</dbReference>
<proteinExistence type="inferred from homology"/>
<dbReference type="InterPro" id="IPR007865">
    <property type="entry name" value="Aminopep_P_N"/>
</dbReference>
<dbReference type="InterPro" id="IPR000994">
    <property type="entry name" value="Pept_M24"/>
</dbReference>
<dbReference type="EC" id="3.4.11.9" evidence="4"/>
<evidence type="ECO:0000313" key="10">
    <source>
        <dbReference type="Proteomes" id="UP000013893"/>
    </source>
</evidence>
<dbReference type="EMBL" id="CP005957">
    <property type="protein sequence ID" value="AGL61927.1"/>
    <property type="molecule type" value="Genomic_DNA"/>
</dbReference>
<organism evidence="9 10">
    <name type="scientific">Candidatus Saccharimonas aalborgensis</name>
    <dbReference type="NCBI Taxonomy" id="1332188"/>
    <lineage>
        <taxon>Bacteria</taxon>
        <taxon>Candidatus Saccharimonadota</taxon>
        <taxon>Candidatus Saccharimonadia</taxon>
        <taxon>Candidatus Saccharimonadales</taxon>
        <taxon>Candidatus Saccharimonadaceae</taxon>
        <taxon>Candidatus Saccharimonas</taxon>
    </lineage>
</organism>
<dbReference type="SUPFAM" id="SSF55920">
    <property type="entry name" value="Creatinase/aminopeptidase"/>
    <property type="match status" value="1"/>
</dbReference>
<dbReference type="AlphaFoldDB" id="R4PW02"/>
<dbReference type="RefSeq" id="WP_015641377.1">
    <property type="nucleotide sequence ID" value="NC_021219.1"/>
</dbReference>
<accession>R4PW02</accession>